<dbReference type="InterPro" id="IPR018466">
    <property type="entry name" value="Kre9/Knh1-like_N"/>
</dbReference>
<feature type="compositionally biased region" description="Low complexity" evidence="2">
    <location>
        <begin position="162"/>
        <end position="174"/>
    </location>
</feature>
<evidence type="ECO:0000256" key="2">
    <source>
        <dbReference type="SAM" id="MobiDB-lite"/>
    </source>
</evidence>
<dbReference type="AlphaFoldDB" id="A0AAD5JMM0"/>
<sequence length="242" mass="24144">MRLLSLSIDNNNNKLLLLLLFIASIIHVVTGLSVGSPAAGTKIQGSAQFLVSWSVGPTENITSVDIELAQGLLIAVKTIATLASDVPAAGGSRTVSMPASISSANNYYIRVKGNNIPSSVATQGPITYVAATTLPDNNSTSAARPTSTSSFSLILPGSSSASLPHSSSGSSSISRNTNLPSGTSSSIAEETSNSSNSDAGKDKGSENNGDNGLSGGAIAGIAIGAVAGAGAVSTSIHILFLK</sequence>
<keyword evidence="3" id="KW-0812">Transmembrane</keyword>
<accession>A0AAD5JMM0</accession>
<organism evidence="6 7">
    <name type="scientific">Phascolomyces articulosus</name>
    <dbReference type="NCBI Taxonomy" id="60185"/>
    <lineage>
        <taxon>Eukaryota</taxon>
        <taxon>Fungi</taxon>
        <taxon>Fungi incertae sedis</taxon>
        <taxon>Mucoromycota</taxon>
        <taxon>Mucoromycotina</taxon>
        <taxon>Mucoromycetes</taxon>
        <taxon>Mucorales</taxon>
        <taxon>Lichtheimiaceae</taxon>
        <taxon>Phascolomyces</taxon>
    </lineage>
</organism>
<evidence type="ECO:0000313" key="7">
    <source>
        <dbReference type="Proteomes" id="UP001209540"/>
    </source>
</evidence>
<evidence type="ECO:0000256" key="3">
    <source>
        <dbReference type="SAM" id="Phobius"/>
    </source>
</evidence>
<feature type="chain" id="PRO_5042003043" description="Yeast cell wall synthesis Kre9/Knh1-like N-terminal domain-containing protein" evidence="4">
    <location>
        <begin position="32"/>
        <end position="242"/>
    </location>
</feature>
<feature type="region of interest" description="Disordered" evidence="2">
    <location>
        <begin position="162"/>
        <end position="209"/>
    </location>
</feature>
<keyword evidence="7" id="KW-1185">Reference proteome</keyword>
<dbReference type="EMBL" id="JAIXMP010000047">
    <property type="protein sequence ID" value="KAI9246268.1"/>
    <property type="molecule type" value="Genomic_DNA"/>
</dbReference>
<evidence type="ECO:0000259" key="5">
    <source>
        <dbReference type="Pfam" id="PF10342"/>
    </source>
</evidence>
<protein>
    <recommendedName>
        <fullName evidence="5">Yeast cell wall synthesis Kre9/Knh1-like N-terminal domain-containing protein</fullName>
    </recommendedName>
</protein>
<comment type="caution">
    <text evidence="6">The sequence shown here is derived from an EMBL/GenBank/DDBJ whole genome shotgun (WGS) entry which is preliminary data.</text>
</comment>
<feature type="compositionally biased region" description="Low complexity" evidence="2">
    <location>
        <begin position="183"/>
        <end position="197"/>
    </location>
</feature>
<name>A0AAD5JMM0_9FUNG</name>
<keyword evidence="3" id="KW-0472">Membrane</keyword>
<gene>
    <name evidence="6" type="ORF">BDA99DRAFT_267370</name>
</gene>
<proteinExistence type="predicted"/>
<feature type="transmembrane region" description="Helical" evidence="3">
    <location>
        <begin position="217"/>
        <end position="241"/>
    </location>
</feature>
<evidence type="ECO:0000256" key="1">
    <source>
        <dbReference type="ARBA" id="ARBA00022729"/>
    </source>
</evidence>
<evidence type="ECO:0000256" key="4">
    <source>
        <dbReference type="SAM" id="SignalP"/>
    </source>
</evidence>
<reference evidence="6" key="2">
    <citation type="submission" date="2023-02" db="EMBL/GenBank/DDBJ databases">
        <authorList>
            <consortium name="DOE Joint Genome Institute"/>
            <person name="Mondo S.J."/>
            <person name="Chang Y."/>
            <person name="Wang Y."/>
            <person name="Ahrendt S."/>
            <person name="Andreopoulos W."/>
            <person name="Barry K."/>
            <person name="Beard J."/>
            <person name="Benny G.L."/>
            <person name="Blankenship S."/>
            <person name="Bonito G."/>
            <person name="Cuomo C."/>
            <person name="Desiro A."/>
            <person name="Gervers K.A."/>
            <person name="Hundley H."/>
            <person name="Kuo A."/>
            <person name="LaButti K."/>
            <person name="Lang B.F."/>
            <person name="Lipzen A."/>
            <person name="O'Donnell K."/>
            <person name="Pangilinan J."/>
            <person name="Reynolds N."/>
            <person name="Sandor L."/>
            <person name="Smith M.W."/>
            <person name="Tsang A."/>
            <person name="Grigoriev I.V."/>
            <person name="Stajich J.E."/>
            <person name="Spatafora J.W."/>
        </authorList>
    </citation>
    <scope>NUCLEOTIDE SEQUENCE</scope>
    <source>
        <strain evidence="6">RSA 2281</strain>
    </source>
</reference>
<dbReference type="Pfam" id="PF10342">
    <property type="entry name" value="Kre9_KNH"/>
    <property type="match status" value="1"/>
</dbReference>
<keyword evidence="3" id="KW-1133">Transmembrane helix</keyword>
<feature type="domain" description="Yeast cell wall synthesis Kre9/Knh1-like N-terminal" evidence="5">
    <location>
        <begin position="36"/>
        <end position="115"/>
    </location>
</feature>
<feature type="signal peptide" evidence="4">
    <location>
        <begin position="1"/>
        <end position="31"/>
    </location>
</feature>
<evidence type="ECO:0000313" key="6">
    <source>
        <dbReference type="EMBL" id="KAI9246268.1"/>
    </source>
</evidence>
<dbReference type="Proteomes" id="UP001209540">
    <property type="component" value="Unassembled WGS sequence"/>
</dbReference>
<reference evidence="6" key="1">
    <citation type="journal article" date="2022" name="IScience">
        <title>Evolution of zygomycete secretomes and the origins of terrestrial fungal ecologies.</title>
        <authorList>
            <person name="Chang Y."/>
            <person name="Wang Y."/>
            <person name="Mondo S."/>
            <person name="Ahrendt S."/>
            <person name="Andreopoulos W."/>
            <person name="Barry K."/>
            <person name="Beard J."/>
            <person name="Benny G.L."/>
            <person name="Blankenship S."/>
            <person name="Bonito G."/>
            <person name="Cuomo C."/>
            <person name="Desiro A."/>
            <person name="Gervers K.A."/>
            <person name="Hundley H."/>
            <person name="Kuo A."/>
            <person name="LaButti K."/>
            <person name="Lang B.F."/>
            <person name="Lipzen A."/>
            <person name="O'Donnell K."/>
            <person name="Pangilinan J."/>
            <person name="Reynolds N."/>
            <person name="Sandor L."/>
            <person name="Smith M.E."/>
            <person name="Tsang A."/>
            <person name="Grigoriev I.V."/>
            <person name="Stajich J.E."/>
            <person name="Spatafora J.W."/>
        </authorList>
    </citation>
    <scope>NUCLEOTIDE SEQUENCE</scope>
    <source>
        <strain evidence="6">RSA 2281</strain>
    </source>
</reference>
<keyword evidence="1 4" id="KW-0732">Signal</keyword>